<sequence>MAATNLFLGFGGTGAHILTFLKEFTVYKHGSKPDGVMFLEFDTIAGWKPGQTVDIAGGGGGEEVVAKGYEEANSLQPQAEYFQLMDRHPSLRDLVTHHLSPAGNPGDYPQYRDWLHSQWLSTVMPPSVLNITAGSAQQRQIGRFSMFTNAEKIIAQLSKSLRELSRAAAGGGINVWVIGSAAGGTGAGCMLDAGYLARLAAKQAGNIPITLLTAVIFPEVYSGKFGISQARAYSLFRELDRLQEKHIPTYERYLRDGDQCSSEVQYDDRGALRSILPGRLFDYQIFLGRQCHDEAERVAFFSSVANALDPYVDPNIGPQMMEELVNLNGLPFTVGGARLTMPLTTYAELFTWEMVDDVLVRLFAPRQEGNQIVSLAWGSDTDRKTQAKAKVAGLLPLFGELLAVAAGPAEQVHGFAVNRLNPREIVEKWYQFASAEVANRGLRQDELDYVIPLVYRNPLISLERPEEETSPKDIAVKTYEDRRKAKEAKEDQEQSRNRFAGDLRSAVELYLDPKGGEGSFEHGRRTMRKAMTEVMRRAVDETIAAEFGRDGWVGTQPKAPDQGTPLTRLYGELRHLIGPEGPLNSIENMLAMVIESLQGQEKFAAQSATDALAELERARAGGLLSFGNWVEEPQRQARDRYSALIAWRQKRHLTEDMRDLTREIRKRFEAWHHTVEEAVRSAVLSTDGSEPALKQVRDGNLARLKDRLLRMTRDASTMISLQPNDTTMQGFMTVLRNVAVMDQDRDLATAALEAAAWKAEIGEDGRPRLALNVGEAGFDGTALARLHDALYARFRPAIDQRLQPFDIFDYLLYVKDRKGITTDAVVEQLGNAAKVLLDVSCAGICRWVYARPSGEHKARLVDELNARLRPVAGDELRDAKQNHSDRTSLTLLRAAEPDPDKIPNLLDCQRSYVQSLSKNLGMGAADDHEVQRSMIYHAFRGEAEAWFIERQFARERQTDIQGADQLIPPRIARLLGAPDFCQAFIQCLAAQAIVRDEESLKWVWRIPDSEQKVVLSRDGATLDDDFISAAVTFILQRSEAKLGSRVTIGLDAARTSASHWSARINPGKPLHQVVADFVAPAALDKFLATALPEPNVGDPVKSTLHRRNCAALGLIFRFYGRPGAQTALSSRNL</sequence>
<accession>Q2W313</accession>
<dbReference type="HOGENOM" id="CLU_278711_0_0_5"/>
<evidence type="ECO:0008006" key="4">
    <source>
        <dbReference type="Google" id="ProtNLM"/>
    </source>
</evidence>
<dbReference type="EMBL" id="AP007255">
    <property type="protein sequence ID" value="BAE51762.1"/>
    <property type="molecule type" value="Genomic_DNA"/>
</dbReference>
<dbReference type="AlphaFoldDB" id="Q2W313"/>
<gene>
    <name evidence="2" type="ordered locus">amb2958</name>
</gene>
<dbReference type="RefSeq" id="WP_011385335.1">
    <property type="nucleotide sequence ID" value="NC_007626.1"/>
</dbReference>
<dbReference type="InterPro" id="IPR025904">
    <property type="entry name" value="Tubulin-like"/>
</dbReference>
<keyword evidence="3" id="KW-1185">Reference proteome</keyword>
<dbReference type="Pfam" id="PF13809">
    <property type="entry name" value="Tubulin_2"/>
    <property type="match status" value="1"/>
</dbReference>
<dbReference type="STRING" id="342108.amb2958"/>
<dbReference type="KEGG" id="mag:amb2958"/>
<feature type="region of interest" description="Disordered" evidence="1">
    <location>
        <begin position="465"/>
        <end position="498"/>
    </location>
</feature>
<reference evidence="2 3" key="1">
    <citation type="journal article" date="2005" name="DNA Res.">
        <title>Complete genome sequence of the facultative anaerobic magnetotactic bacterium Magnetospirillum sp. strain AMB-1.</title>
        <authorList>
            <person name="Matsunaga T."/>
            <person name="Okamura Y."/>
            <person name="Fukuda Y."/>
            <person name="Wahyudi A.T."/>
            <person name="Murase Y."/>
            <person name="Takeyama H."/>
        </authorList>
    </citation>
    <scope>NUCLEOTIDE SEQUENCE [LARGE SCALE GENOMIC DNA]</scope>
    <source>
        <strain evidence="3">ATCC 700264 / AMB-1</strain>
    </source>
</reference>
<protein>
    <recommendedName>
        <fullName evidence="4">Tubulin like</fullName>
    </recommendedName>
</protein>
<dbReference type="OrthoDB" id="3400278at2"/>
<evidence type="ECO:0000313" key="3">
    <source>
        <dbReference type="Proteomes" id="UP000007058"/>
    </source>
</evidence>
<dbReference type="Proteomes" id="UP000007058">
    <property type="component" value="Chromosome"/>
</dbReference>
<organism evidence="2 3">
    <name type="scientific">Paramagnetospirillum magneticum (strain ATCC 700264 / AMB-1)</name>
    <name type="common">Magnetospirillum magneticum</name>
    <dbReference type="NCBI Taxonomy" id="342108"/>
    <lineage>
        <taxon>Bacteria</taxon>
        <taxon>Pseudomonadati</taxon>
        <taxon>Pseudomonadota</taxon>
        <taxon>Alphaproteobacteria</taxon>
        <taxon>Rhodospirillales</taxon>
        <taxon>Magnetospirillaceae</taxon>
        <taxon>Paramagnetospirillum</taxon>
    </lineage>
</organism>
<name>Q2W313_PARM1</name>
<evidence type="ECO:0000313" key="2">
    <source>
        <dbReference type="EMBL" id="BAE51762.1"/>
    </source>
</evidence>
<evidence type="ECO:0000256" key="1">
    <source>
        <dbReference type="SAM" id="MobiDB-lite"/>
    </source>
</evidence>
<proteinExistence type="predicted"/>